<dbReference type="GO" id="GO:0034707">
    <property type="term" value="C:chloride channel complex"/>
    <property type="evidence" value="ECO:0007669"/>
    <property type="project" value="UniProtKB-KW"/>
</dbReference>
<dbReference type="OrthoDB" id="4564at2759"/>
<dbReference type="Gene3D" id="1.10.3080.10">
    <property type="entry name" value="Clc chloride channel"/>
    <property type="match status" value="1"/>
</dbReference>
<keyword evidence="4 10" id="KW-1133">Transmembrane helix</keyword>
<dbReference type="SUPFAM" id="SSF81340">
    <property type="entry name" value="Clc chloride channel"/>
    <property type="match status" value="1"/>
</dbReference>
<evidence type="ECO:0000313" key="12">
    <source>
        <dbReference type="Proteomes" id="UP000095751"/>
    </source>
</evidence>
<dbReference type="KEGG" id="fcy:FRACYDRAFT_267437"/>
<evidence type="ECO:0000256" key="7">
    <source>
        <dbReference type="ARBA" id="ARBA00023173"/>
    </source>
</evidence>
<evidence type="ECO:0000256" key="8">
    <source>
        <dbReference type="ARBA" id="ARBA00023214"/>
    </source>
</evidence>
<dbReference type="InterPro" id="IPR014743">
    <property type="entry name" value="Cl-channel_core"/>
</dbReference>
<comment type="subcellular location">
    <subcellularLocation>
        <location evidence="1">Membrane</location>
        <topology evidence="1">Multi-pass membrane protein</topology>
    </subcellularLocation>
</comment>
<dbReference type="GO" id="GO:0005254">
    <property type="term" value="F:chloride channel activity"/>
    <property type="evidence" value="ECO:0007669"/>
    <property type="project" value="UniProtKB-KW"/>
</dbReference>
<keyword evidence="7" id="KW-0869">Chloride channel</keyword>
<accession>A0A1E7FXW8</accession>
<keyword evidence="12" id="KW-1185">Reference proteome</keyword>
<evidence type="ECO:0000256" key="9">
    <source>
        <dbReference type="ARBA" id="ARBA00023303"/>
    </source>
</evidence>
<sequence>MAMSRVVMWLWPPETTNVNGVIIDENGDIVDDDDDIDGSYTYSKENVEARVRRNRLLLSCGAAAGVSAGFNAPLAGVFFALEVVQAALPSLTVSTVPSTPALASSTNLIELRQESLFAEPSSITAILIASVVSGLVARILLGNYLALAVTTYEIKTPLLELPLYLMLGALSGLVAVAFSQSAKLTKRVFDGECGPAPVKTAFGSLPRSARPVIGALTCGIVGSFYPQVLFFGYDTLNGLLGNNSIPTITLLILLAAKIFTTAVAAGSGLVGGTFAPSLFLGGMCGASFHNIVQFLFTSFDVTAVGGFWALSDVPAYAMVGAASTLAALFGAPLTASLLLFELTRNYDILIPLLASAGVGSLVSDIVESKIENRNHEK</sequence>
<dbReference type="Proteomes" id="UP000095751">
    <property type="component" value="Unassembled WGS sequence"/>
</dbReference>
<evidence type="ECO:0000256" key="10">
    <source>
        <dbReference type="SAM" id="Phobius"/>
    </source>
</evidence>
<protein>
    <submittedName>
        <fullName evidence="11">Clc chloride channel</fullName>
    </submittedName>
</protein>
<evidence type="ECO:0000256" key="2">
    <source>
        <dbReference type="ARBA" id="ARBA00022448"/>
    </source>
</evidence>
<feature type="transmembrane region" description="Helical" evidence="10">
    <location>
        <begin position="316"/>
        <end position="340"/>
    </location>
</feature>
<name>A0A1E7FXW8_9STRA</name>
<evidence type="ECO:0000256" key="4">
    <source>
        <dbReference type="ARBA" id="ARBA00022989"/>
    </source>
</evidence>
<dbReference type="EMBL" id="KV784353">
    <property type="protein sequence ID" value="OEU22990.1"/>
    <property type="molecule type" value="Genomic_DNA"/>
</dbReference>
<dbReference type="PANTHER" id="PTHR43427:SF6">
    <property type="entry name" value="CHLORIDE CHANNEL PROTEIN CLC-E"/>
    <property type="match status" value="1"/>
</dbReference>
<dbReference type="PANTHER" id="PTHR43427">
    <property type="entry name" value="CHLORIDE CHANNEL PROTEIN CLC-E"/>
    <property type="match status" value="1"/>
</dbReference>
<dbReference type="Pfam" id="PF00654">
    <property type="entry name" value="Voltage_CLC"/>
    <property type="match status" value="1"/>
</dbReference>
<keyword evidence="8" id="KW-0868">Chloride</keyword>
<keyword evidence="6 10" id="KW-0472">Membrane</keyword>
<feature type="transmembrane region" description="Helical" evidence="10">
    <location>
        <begin position="245"/>
        <end position="270"/>
    </location>
</feature>
<dbReference type="InterPro" id="IPR001807">
    <property type="entry name" value="ClC"/>
</dbReference>
<evidence type="ECO:0000256" key="6">
    <source>
        <dbReference type="ARBA" id="ARBA00023136"/>
    </source>
</evidence>
<dbReference type="PRINTS" id="PR00762">
    <property type="entry name" value="CLCHANNEL"/>
</dbReference>
<feature type="transmembrane region" description="Helical" evidence="10">
    <location>
        <begin position="121"/>
        <end position="141"/>
    </location>
</feature>
<dbReference type="InParanoid" id="A0A1E7FXW8"/>
<gene>
    <name evidence="11" type="ORF">FRACYDRAFT_267437</name>
</gene>
<evidence type="ECO:0000313" key="11">
    <source>
        <dbReference type="EMBL" id="OEU22990.1"/>
    </source>
</evidence>
<organism evidence="11 12">
    <name type="scientific">Fragilariopsis cylindrus CCMP1102</name>
    <dbReference type="NCBI Taxonomy" id="635003"/>
    <lineage>
        <taxon>Eukaryota</taxon>
        <taxon>Sar</taxon>
        <taxon>Stramenopiles</taxon>
        <taxon>Ochrophyta</taxon>
        <taxon>Bacillariophyta</taxon>
        <taxon>Bacillariophyceae</taxon>
        <taxon>Bacillariophycidae</taxon>
        <taxon>Bacillariales</taxon>
        <taxon>Bacillariaceae</taxon>
        <taxon>Fragilariopsis</taxon>
    </lineage>
</organism>
<reference evidence="11 12" key="1">
    <citation type="submission" date="2016-09" db="EMBL/GenBank/DDBJ databases">
        <title>Extensive genetic diversity and differential bi-allelic expression allows diatom success in the polar Southern Ocean.</title>
        <authorList>
            <consortium name="DOE Joint Genome Institute"/>
            <person name="Mock T."/>
            <person name="Otillar R.P."/>
            <person name="Strauss J."/>
            <person name="Dupont C."/>
            <person name="Frickenhaus S."/>
            <person name="Maumus F."/>
            <person name="Mcmullan M."/>
            <person name="Sanges R."/>
            <person name="Schmutz J."/>
            <person name="Toseland A."/>
            <person name="Valas R."/>
            <person name="Veluchamy A."/>
            <person name="Ward B.J."/>
            <person name="Allen A."/>
            <person name="Barry K."/>
            <person name="Falciatore A."/>
            <person name="Ferrante M."/>
            <person name="Fortunato A.E."/>
            <person name="Gloeckner G."/>
            <person name="Gruber A."/>
            <person name="Hipkin R."/>
            <person name="Janech M."/>
            <person name="Kroth P."/>
            <person name="Leese F."/>
            <person name="Lindquist E."/>
            <person name="Lyon B.R."/>
            <person name="Martin J."/>
            <person name="Mayer C."/>
            <person name="Parker M."/>
            <person name="Quesneville H."/>
            <person name="Raymond J."/>
            <person name="Uhlig C."/>
            <person name="Valentin K.U."/>
            <person name="Worden A.Z."/>
            <person name="Armbrust E.V."/>
            <person name="Bowler C."/>
            <person name="Green B."/>
            <person name="Moulton V."/>
            <person name="Van Oosterhout C."/>
            <person name="Grigoriev I."/>
        </authorList>
    </citation>
    <scope>NUCLEOTIDE SEQUENCE [LARGE SCALE GENOMIC DNA]</scope>
    <source>
        <strain evidence="11 12">CCMP1102</strain>
    </source>
</reference>
<keyword evidence="2" id="KW-0813">Transport</keyword>
<dbReference type="InterPro" id="IPR050368">
    <property type="entry name" value="ClC-type_chloride_channel"/>
</dbReference>
<dbReference type="AlphaFoldDB" id="A0A1E7FXW8"/>
<dbReference type="CDD" id="cd00400">
    <property type="entry name" value="Voltage_gated_ClC"/>
    <property type="match status" value="1"/>
</dbReference>
<evidence type="ECO:0000256" key="1">
    <source>
        <dbReference type="ARBA" id="ARBA00004141"/>
    </source>
</evidence>
<evidence type="ECO:0000256" key="3">
    <source>
        <dbReference type="ARBA" id="ARBA00022692"/>
    </source>
</evidence>
<evidence type="ECO:0000256" key="5">
    <source>
        <dbReference type="ARBA" id="ARBA00023065"/>
    </source>
</evidence>
<keyword evidence="5" id="KW-0406">Ion transport</keyword>
<keyword evidence="9" id="KW-0407">Ion channel</keyword>
<feature type="transmembrane region" description="Helical" evidence="10">
    <location>
        <begin position="212"/>
        <end position="233"/>
    </location>
</feature>
<proteinExistence type="predicted"/>
<keyword evidence="3 10" id="KW-0812">Transmembrane</keyword>
<feature type="transmembrane region" description="Helical" evidence="10">
    <location>
        <begin position="56"/>
        <end position="81"/>
    </location>
</feature>